<dbReference type="RefSeq" id="XP_008204114.1">
    <property type="nucleotide sequence ID" value="XM_008205892.4"/>
</dbReference>
<evidence type="ECO:0000256" key="6">
    <source>
        <dbReference type="ARBA" id="ARBA00023136"/>
    </source>
</evidence>
<evidence type="ECO:0000313" key="9">
    <source>
        <dbReference type="Proteomes" id="UP000002358"/>
    </source>
</evidence>
<dbReference type="PANTHER" id="PTHR31592">
    <property type="entry name" value="TRANSMEMBRANE PROTEIN 192"/>
    <property type="match status" value="1"/>
</dbReference>
<dbReference type="AlphaFoldDB" id="A0A7M7H3C4"/>
<dbReference type="GeneID" id="100119853"/>
<dbReference type="GO" id="GO:0005765">
    <property type="term" value="C:lysosomal membrane"/>
    <property type="evidence" value="ECO:0007669"/>
    <property type="project" value="TreeGrafter"/>
</dbReference>
<proteinExistence type="inferred from homology"/>
<feature type="transmembrane region" description="Helical" evidence="7">
    <location>
        <begin position="52"/>
        <end position="74"/>
    </location>
</feature>
<comment type="subcellular location">
    <subcellularLocation>
        <location evidence="1">Membrane</location>
        <topology evidence="1">Multi-pass membrane protein</topology>
    </subcellularLocation>
</comment>
<dbReference type="OrthoDB" id="6277625at2759"/>
<evidence type="ECO:0000256" key="5">
    <source>
        <dbReference type="ARBA" id="ARBA00022989"/>
    </source>
</evidence>
<evidence type="ECO:0000313" key="8">
    <source>
        <dbReference type="EnsemblMetazoa" id="XP_008204114"/>
    </source>
</evidence>
<feature type="transmembrane region" description="Helical" evidence="7">
    <location>
        <begin position="132"/>
        <end position="152"/>
    </location>
</feature>
<dbReference type="Pfam" id="PF14802">
    <property type="entry name" value="TMEM192"/>
    <property type="match status" value="1"/>
</dbReference>
<keyword evidence="9" id="KW-1185">Reference proteome</keyword>
<dbReference type="Proteomes" id="UP000002358">
    <property type="component" value="Chromosome 4"/>
</dbReference>
<reference evidence="8" key="1">
    <citation type="submission" date="2021-01" db="UniProtKB">
        <authorList>
            <consortium name="EnsemblMetazoa"/>
        </authorList>
    </citation>
    <scope>IDENTIFICATION</scope>
</reference>
<evidence type="ECO:0000256" key="4">
    <source>
        <dbReference type="ARBA" id="ARBA00022692"/>
    </source>
</evidence>
<dbReference type="GO" id="GO:0005770">
    <property type="term" value="C:late endosome"/>
    <property type="evidence" value="ECO:0007669"/>
    <property type="project" value="TreeGrafter"/>
</dbReference>
<protein>
    <recommendedName>
        <fullName evidence="3">Transmembrane protein 192</fullName>
    </recommendedName>
</protein>
<evidence type="ECO:0000256" key="1">
    <source>
        <dbReference type="ARBA" id="ARBA00004141"/>
    </source>
</evidence>
<accession>A0A7M7H3C4</accession>
<feature type="transmembrane region" description="Helical" evidence="7">
    <location>
        <begin position="86"/>
        <end position="105"/>
    </location>
</feature>
<sequence length="271" mass="31909">MVSLTRHLSTSGSFQGAVFFDASLNMDDEEYLQPVLVAQEQESFQKLDTIPIVAVPLIFGVALEITGIIFVSMWPEEKNKCDTYFVLLYLHCAYWLLIMVVDHLVKARHHTLRICGYLDFYQSTYQHIRTPLFISSLWNTIYLLLSVILHHTHKNNYENYCRASEWFTPLNYILLLTTFELIIIVPVYINYIKRVVRFNRTKPPPDVTREEWLMSFTQDSYTGEVGYHQRGLNLAELLEKQADLIRYLRDHNVRLSHRMMLLASHRRAMQS</sequence>
<dbReference type="InParanoid" id="A0A7M7H3C4"/>
<dbReference type="InterPro" id="IPR029399">
    <property type="entry name" value="TMEM192"/>
</dbReference>
<comment type="similarity">
    <text evidence="2">Belongs to the TMEM192 family.</text>
</comment>
<dbReference type="PANTHER" id="PTHR31592:SF1">
    <property type="entry name" value="TRANSMEMBRANE PROTEIN 192"/>
    <property type="match status" value="1"/>
</dbReference>
<keyword evidence="4 7" id="KW-0812">Transmembrane</keyword>
<name>A0A7M7H3C4_NASVI</name>
<keyword evidence="6 7" id="KW-0472">Membrane</keyword>
<keyword evidence="5 7" id="KW-1133">Transmembrane helix</keyword>
<dbReference type="FunCoup" id="A0A7M7H3C4">
    <property type="interactions" value="990"/>
</dbReference>
<evidence type="ECO:0000256" key="3">
    <source>
        <dbReference type="ARBA" id="ARBA00014635"/>
    </source>
</evidence>
<evidence type="ECO:0000256" key="2">
    <source>
        <dbReference type="ARBA" id="ARBA00006314"/>
    </source>
</evidence>
<organism evidence="8 9">
    <name type="scientific">Nasonia vitripennis</name>
    <name type="common">Parasitic wasp</name>
    <dbReference type="NCBI Taxonomy" id="7425"/>
    <lineage>
        <taxon>Eukaryota</taxon>
        <taxon>Metazoa</taxon>
        <taxon>Ecdysozoa</taxon>
        <taxon>Arthropoda</taxon>
        <taxon>Hexapoda</taxon>
        <taxon>Insecta</taxon>
        <taxon>Pterygota</taxon>
        <taxon>Neoptera</taxon>
        <taxon>Endopterygota</taxon>
        <taxon>Hymenoptera</taxon>
        <taxon>Apocrita</taxon>
        <taxon>Proctotrupomorpha</taxon>
        <taxon>Chalcidoidea</taxon>
        <taxon>Pteromalidae</taxon>
        <taxon>Pteromalinae</taxon>
        <taxon>Nasonia</taxon>
    </lineage>
</organism>
<dbReference type="KEGG" id="nvi:100119853"/>
<feature type="transmembrane region" description="Helical" evidence="7">
    <location>
        <begin position="172"/>
        <end position="192"/>
    </location>
</feature>
<dbReference type="EnsemblMetazoa" id="XM_008205892">
    <property type="protein sequence ID" value="XP_008204114"/>
    <property type="gene ID" value="LOC100119853"/>
</dbReference>
<evidence type="ECO:0000256" key="7">
    <source>
        <dbReference type="SAM" id="Phobius"/>
    </source>
</evidence>